<sequence length="168" mass="18402">MNTGHHHALRLSTCTCLLCSRFRMPRQSWFEVEHKPLDVPGKTAAMYASFPVRLVARRPPVRGGVGRIELSIRDVVVGYVAVQLCGVDLRGVLVHVAVADGFRRRGIGGLMLDAAFARGVGYAWSTAPGRFDDVEVKAFRASLDLPVPVQVGEPFYCSHMREALGEGI</sequence>
<accession>A0ABZ1I1Z1</accession>
<dbReference type="InterPro" id="IPR016181">
    <property type="entry name" value="Acyl_CoA_acyltransferase"/>
</dbReference>
<evidence type="ECO:0000259" key="1">
    <source>
        <dbReference type="Pfam" id="PF00583"/>
    </source>
</evidence>
<protein>
    <submittedName>
        <fullName evidence="2">GNAT family N-acetyltransferase</fullName>
    </submittedName>
</protein>
<gene>
    <name evidence="2" type="ORF">VSH64_37065</name>
</gene>
<reference evidence="2 3" key="1">
    <citation type="journal article" date="2015" name="Int. J. Syst. Evol. Microbiol.">
        <title>Amycolatopsis rhabdoformis sp. nov., an actinomycete isolated from a tropical forest soil.</title>
        <authorList>
            <person name="Souza W.R."/>
            <person name="Silva R.E."/>
            <person name="Goodfellow M."/>
            <person name="Busarakam K."/>
            <person name="Figueiro F.S."/>
            <person name="Ferreira D."/>
            <person name="Rodrigues-Filho E."/>
            <person name="Moraes L.A.B."/>
            <person name="Zucchi T.D."/>
        </authorList>
    </citation>
    <scope>NUCLEOTIDE SEQUENCE [LARGE SCALE GENOMIC DNA]</scope>
    <source>
        <strain evidence="2 3">NCIMB 14900</strain>
    </source>
</reference>
<dbReference type="Gene3D" id="3.40.630.30">
    <property type="match status" value="1"/>
</dbReference>
<dbReference type="InterPro" id="IPR000182">
    <property type="entry name" value="GNAT_dom"/>
</dbReference>
<keyword evidence="3" id="KW-1185">Reference proteome</keyword>
<dbReference type="Proteomes" id="UP001330812">
    <property type="component" value="Chromosome"/>
</dbReference>
<dbReference type="CDD" id="cd04301">
    <property type="entry name" value="NAT_SF"/>
    <property type="match status" value="1"/>
</dbReference>
<feature type="domain" description="N-acetyltransferase" evidence="1">
    <location>
        <begin position="71"/>
        <end position="118"/>
    </location>
</feature>
<evidence type="ECO:0000313" key="2">
    <source>
        <dbReference type="EMBL" id="WSE28407.1"/>
    </source>
</evidence>
<dbReference type="RefSeq" id="WP_326567407.1">
    <property type="nucleotide sequence ID" value="NZ_CP142149.1"/>
</dbReference>
<dbReference type="EMBL" id="CP142149">
    <property type="protein sequence ID" value="WSE28407.1"/>
    <property type="molecule type" value="Genomic_DNA"/>
</dbReference>
<proteinExistence type="predicted"/>
<dbReference type="Pfam" id="PF00583">
    <property type="entry name" value="Acetyltransf_1"/>
    <property type="match status" value="1"/>
</dbReference>
<evidence type="ECO:0000313" key="3">
    <source>
        <dbReference type="Proteomes" id="UP001330812"/>
    </source>
</evidence>
<organism evidence="2 3">
    <name type="scientific">Amycolatopsis rhabdoformis</name>
    <dbReference type="NCBI Taxonomy" id="1448059"/>
    <lineage>
        <taxon>Bacteria</taxon>
        <taxon>Bacillati</taxon>
        <taxon>Actinomycetota</taxon>
        <taxon>Actinomycetes</taxon>
        <taxon>Pseudonocardiales</taxon>
        <taxon>Pseudonocardiaceae</taxon>
        <taxon>Amycolatopsis</taxon>
    </lineage>
</organism>
<dbReference type="SUPFAM" id="SSF55729">
    <property type="entry name" value="Acyl-CoA N-acyltransferases (Nat)"/>
    <property type="match status" value="1"/>
</dbReference>
<name>A0ABZ1I1Z1_9PSEU</name>